<dbReference type="Gene3D" id="3.30.70.100">
    <property type="match status" value="1"/>
</dbReference>
<reference evidence="2 3" key="1">
    <citation type="journal article" date="2019" name="Int. J. Syst. Evol. Microbiol.">
        <title>The Global Catalogue of Microorganisms (GCM) 10K type strain sequencing project: providing services to taxonomists for standard genome sequencing and annotation.</title>
        <authorList>
            <consortium name="The Broad Institute Genomics Platform"/>
            <consortium name="The Broad Institute Genome Sequencing Center for Infectious Disease"/>
            <person name="Wu L."/>
            <person name="Ma J."/>
        </authorList>
    </citation>
    <scope>NUCLEOTIDE SEQUENCE [LARGE SCALE GENOMIC DNA]</scope>
    <source>
        <strain evidence="2 3">JCM 12928</strain>
    </source>
</reference>
<accession>A0ABN1GKH0</accession>
<dbReference type="InterPro" id="IPR036046">
    <property type="entry name" value="Acylphosphatase-like_dom_sf"/>
</dbReference>
<protein>
    <recommendedName>
        <fullName evidence="1">BLUF domain-containing protein</fullName>
    </recommendedName>
</protein>
<dbReference type="SMART" id="SM01034">
    <property type="entry name" value="BLUF"/>
    <property type="match status" value="1"/>
</dbReference>
<sequence>MLHRVIYASEAVGATGTSVLSIAQILGESEINNRRDHLTGCIMFHRGHILQVLEGARTDLDRLMRRLLADPRHANVRVLVDMPITGRAMDEPMSLCGDPAALLERAGLTGIPNITANEAEAMLELRKAA</sequence>
<proteinExistence type="predicted"/>
<organism evidence="2 3">
    <name type="scientific">Brevundimonas kwangchunensis</name>
    <dbReference type="NCBI Taxonomy" id="322163"/>
    <lineage>
        <taxon>Bacteria</taxon>
        <taxon>Pseudomonadati</taxon>
        <taxon>Pseudomonadota</taxon>
        <taxon>Alphaproteobacteria</taxon>
        <taxon>Caulobacterales</taxon>
        <taxon>Caulobacteraceae</taxon>
        <taxon>Brevundimonas</taxon>
    </lineage>
</organism>
<dbReference type="Pfam" id="PF04940">
    <property type="entry name" value="BLUF"/>
    <property type="match status" value="1"/>
</dbReference>
<dbReference type="PROSITE" id="PS50925">
    <property type="entry name" value="BLUF"/>
    <property type="match status" value="1"/>
</dbReference>
<name>A0ABN1GKH0_9CAUL</name>
<feature type="domain" description="BLUF" evidence="1">
    <location>
        <begin position="2"/>
        <end position="96"/>
    </location>
</feature>
<dbReference type="RefSeq" id="WP_343790001.1">
    <property type="nucleotide sequence ID" value="NZ_BAAAGA010000001.1"/>
</dbReference>
<comment type="caution">
    <text evidence="2">The sequence shown here is derived from an EMBL/GenBank/DDBJ whole genome shotgun (WGS) entry which is preliminary data.</text>
</comment>
<evidence type="ECO:0000313" key="3">
    <source>
        <dbReference type="Proteomes" id="UP001501352"/>
    </source>
</evidence>
<dbReference type="SUPFAM" id="SSF54975">
    <property type="entry name" value="Acylphosphatase/BLUF domain-like"/>
    <property type="match status" value="1"/>
</dbReference>
<dbReference type="InterPro" id="IPR007024">
    <property type="entry name" value="BLUF_domain"/>
</dbReference>
<gene>
    <name evidence="2" type="ORF">GCM10009422_05460</name>
</gene>
<evidence type="ECO:0000313" key="2">
    <source>
        <dbReference type="EMBL" id="GAA0613407.1"/>
    </source>
</evidence>
<dbReference type="EMBL" id="BAAAGA010000001">
    <property type="protein sequence ID" value="GAA0613407.1"/>
    <property type="molecule type" value="Genomic_DNA"/>
</dbReference>
<evidence type="ECO:0000259" key="1">
    <source>
        <dbReference type="PROSITE" id="PS50925"/>
    </source>
</evidence>
<dbReference type="Proteomes" id="UP001501352">
    <property type="component" value="Unassembled WGS sequence"/>
</dbReference>
<keyword evidence="3" id="KW-1185">Reference proteome</keyword>